<proteinExistence type="predicted"/>
<comment type="caution">
    <text evidence="1">The sequence shown here is derived from an EMBL/GenBank/DDBJ whole genome shotgun (WGS) entry which is preliminary data.</text>
</comment>
<name>A0A2V0QGD8_PSESF</name>
<organism evidence="1 2">
    <name type="scientific">Pseudomonas syringae pv. actinidiae</name>
    <dbReference type="NCBI Taxonomy" id="103796"/>
    <lineage>
        <taxon>Bacteria</taxon>
        <taxon>Pseudomonadati</taxon>
        <taxon>Pseudomonadota</taxon>
        <taxon>Gammaproteobacteria</taxon>
        <taxon>Pseudomonadales</taxon>
        <taxon>Pseudomonadaceae</taxon>
        <taxon>Pseudomonas</taxon>
        <taxon>Pseudomonas syringae</taxon>
    </lineage>
</organism>
<protein>
    <submittedName>
        <fullName evidence="1">Uncharacterized protein</fullName>
    </submittedName>
</protein>
<gene>
    <name evidence="1" type="ORF">KPSA1_05650</name>
</gene>
<dbReference type="AlphaFoldDB" id="A0A2V0QGD8"/>
<dbReference type="EMBL" id="BGJZ01000292">
    <property type="protein sequence ID" value="GBH12186.1"/>
    <property type="molecule type" value="Genomic_DNA"/>
</dbReference>
<reference evidence="1 2" key="1">
    <citation type="submission" date="2018-04" db="EMBL/GenBank/DDBJ databases">
        <title>Draft genome sequence of Pseudomonas syringae pv. actinidiae biovar 1 strains isolated from kiwifruit in Kagawa prefecture.</title>
        <authorList>
            <person name="Tabuchi M."/>
            <person name="Saito M."/>
            <person name="Fujiwara S."/>
            <person name="Sasa N."/>
            <person name="Akimitsu K."/>
            <person name="Gomi K."/>
            <person name="Konishi-Sugita S."/>
            <person name="Hamano K."/>
            <person name="Kataoka I."/>
        </authorList>
    </citation>
    <scope>NUCLEOTIDE SEQUENCE [LARGE SCALE GENOMIC DNA]</scope>
    <source>
        <strain evidence="1 2">MAFF212206</strain>
    </source>
</reference>
<accession>A0A2V0QGD8</accession>
<evidence type="ECO:0000313" key="2">
    <source>
        <dbReference type="Proteomes" id="UP000247480"/>
    </source>
</evidence>
<dbReference type="Proteomes" id="UP000247480">
    <property type="component" value="Unassembled WGS sequence"/>
</dbReference>
<sequence>MEDLPGVDRVGLPCVEHCESFDPVYHSVHNEIIGVDNDFSSSSPLAACAFLSAM</sequence>
<evidence type="ECO:0000313" key="1">
    <source>
        <dbReference type="EMBL" id="GBH12186.1"/>
    </source>
</evidence>